<keyword evidence="11" id="KW-1185">Reference proteome</keyword>
<keyword evidence="2 7" id="KW-0812">Transmembrane</keyword>
<feature type="region of interest" description="Disordered" evidence="8">
    <location>
        <begin position="381"/>
        <end position="405"/>
    </location>
</feature>
<dbReference type="Pfam" id="PF01284">
    <property type="entry name" value="MARVEL"/>
    <property type="match status" value="1"/>
</dbReference>
<evidence type="ECO:0000313" key="11">
    <source>
        <dbReference type="Proteomes" id="UP001652663"/>
    </source>
</evidence>
<dbReference type="PANTHER" id="PTHR17068:SF16">
    <property type="entry name" value="MARVEL DOMAIN-CONTAINING PROTEIN"/>
    <property type="match status" value="1"/>
</dbReference>
<evidence type="ECO:0000256" key="8">
    <source>
        <dbReference type="SAM" id="MobiDB-lite"/>
    </source>
</evidence>
<evidence type="ECO:0000256" key="6">
    <source>
        <dbReference type="ARBA" id="ARBA00034721"/>
    </source>
</evidence>
<evidence type="ECO:0000259" key="10">
    <source>
        <dbReference type="PROSITE" id="PS51225"/>
    </source>
</evidence>
<feature type="transmembrane region" description="Helical" evidence="9">
    <location>
        <begin position="87"/>
        <end position="110"/>
    </location>
</feature>
<evidence type="ECO:0000256" key="9">
    <source>
        <dbReference type="SAM" id="Phobius"/>
    </source>
</evidence>
<reference evidence="12" key="1">
    <citation type="submission" date="2025-08" db="UniProtKB">
        <authorList>
            <consortium name="RefSeq"/>
        </authorList>
    </citation>
    <scope>IDENTIFICATION</scope>
    <source>
        <tissue evidence="12">Blood</tissue>
    </source>
</reference>
<sequence length="405" mass="45242">MAVVFAEDSSEKDLVPEEEGEGRNPGDLAAAWMHNIVTQLRLDSSSLKKPVLRDKSWAEENGDVDHLIVTITICWSSGLASKPIMGFFLHVGQLLSTSVSFSLGASLGIWEEGMGNWCMFVWCLCFAVSLITSIVELCGLQSRFPRFWDGFIHAYSFHFIIICIVTSVIFGTSYIQVFSPGPAQNRAIIATAFSCVAALLYAIEVAWVCVRPGSMVCFVPTFPGVLRRLENHLAWVIFPFICNTDLYQHQPALVWCVAVYAICFVLGVVNFLVNGCDCDNDKKLPLRIPLLLWVQTVLSVVLYATAVILWPLYQFHEKLGGQPQRSSDMSCSDQLTTIVCIWDLRLAVAILTAINLLVYVADMMYLILETFPSYRDFSPGDSHTDKDHMDRQSMPGPQDGYLRPL</sequence>
<evidence type="ECO:0000256" key="2">
    <source>
        <dbReference type="ARBA" id="ARBA00022692"/>
    </source>
</evidence>
<comment type="subcellular location">
    <subcellularLocation>
        <location evidence="1">Membrane</location>
        <topology evidence="1">Multi-pass membrane protein</topology>
    </subcellularLocation>
</comment>
<name>A0ABM4R8Z0_BOSIN</name>
<feature type="transmembrane region" description="Helical" evidence="9">
    <location>
        <begin position="346"/>
        <end position="368"/>
    </location>
</feature>
<keyword evidence="4 9" id="KW-1133">Transmembrane helix</keyword>
<dbReference type="Proteomes" id="UP001652663">
    <property type="component" value="Chromosome 21"/>
</dbReference>
<feature type="region of interest" description="Disordered" evidence="8">
    <location>
        <begin position="1"/>
        <end position="25"/>
    </location>
</feature>
<gene>
    <name evidence="12" type="primary">LOC109575152</name>
</gene>
<protein>
    <submittedName>
        <fullName evidence="12">Myeloid-associated differentiation marker-like</fullName>
    </submittedName>
</protein>
<feature type="transmembrane region" description="Helical" evidence="9">
    <location>
        <begin position="187"/>
        <end position="208"/>
    </location>
</feature>
<dbReference type="GeneID" id="109575152"/>
<keyword evidence="3" id="KW-0677">Repeat</keyword>
<feature type="transmembrane region" description="Helical" evidence="9">
    <location>
        <begin position="252"/>
        <end position="276"/>
    </location>
</feature>
<feature type="transmembrane region" description="Helical" evidence="9">
    <location>
        <begin position="288"/>
        <end position="313"/>
    </location>
</feature>
<dbReference type="InterPro" id="IPR008253">
    <property type="entry name" value="Marvel"/>
</dbReference>
<feature type="domain" description="MARVEL" evidence="10">
    <location>
        <begin position="218"/>
        <end position="371"/>
    </location>
</feature>
<feature type="transmembrane region" description="Helical" evidence="9">
    <location>
        <begin position="117"/>
        <end position="135"/>
    </location>
</feature>
<dbReference type="RefSeq" id="XP_070632015.1">
    <property type="nucleotide sequence ID" value="XM_070775914.1"/>
</dbReference>
<evidence type="ECO:0000313" key="12">
    <source>
        <dbReference type="RefSeq" id="XP_070632015.1"/>
    </source>
</evidence>
<evidence type="ECO:0000256" key="7">
    <source>
        <dbReference type="PROSITE-ProRule" id="PRU00581"/>
    </source>
</evidence>
<proteinExistence type="inferred from homology"/>
<organism evidence="11 12">
    <name type="scientific">Bos indicus</name>
    <name type="common">Zebu</name>
    <dbReference type="NCBI Taxonomy" id="9915"/>
    <lineage>
        <taxon>Eukaryota</taxon>
        <taxon>Metazoa</taxon>
        <taxon>Chordata</taxon>
        <taxon>Craniata</taxon>
        <taxon>Vertebrata</taxon>
        <taxon>Euteleostomi</taxon>
        <taxon>Mammalia</taxon>
        <taxon>Eutheria</taxon>
        <taxon>Laurasiatheria</taxon>
        <taxon>Artiodactyla</taxon>
        <taxon>Ruminantia</taxon>
        <taxon>Pecora</taxon>
        <taxon>Bovidae</taxon>
        <taxon>Bovinae</taxon>
        <taxon>Bos</taxon>
    </lineage>
</organism>
<dbReference type="PANTHER" id="PTHR17068">
    <property type="entry name" value="MYELOID-ASSOCIATED DIFFERENTIATION MARKER MYADM FAMILY MEMBER"/>
    <property type="match status" value="1"/>
</dbReference>
<feature type="compositionally biased region" description="Basic and acidic residues" evidence="8">
    <location>
        <begin position="382"/>
        <end position="391"/>
    </location>
</feature>
<evidence type="ECO:0000256" key="5">
    <source>
        <dbReference type="ARBA" id="ARBA00023136"/>
    </source>
</evidence>
<accession>A0ABM4R8Z0</accession>
<evidence type="ECO:0000256" key="4">
    <source>
        <dbReference type="ARBA" id="ARBA00022989"/>
    </source>
</evidence>
<feature type="domain" description="MARVEL" evidence="10">
    <location>
        <begin position="81"/>
        <end position="213"/>
    </location>
</feature>
<dbReference type="InterPro" id="IPR047123">
    <property type="entry name" value="MYADM-like"/>
</dbReference>
<keyword evidence="5 7" id="KW-0472">Membrane</keyword>
<dbReference type="PROSITE" id="PS51225">
    <property type="entry name" value="MARVEL"/>
    <property type="match status" value="2"/>
</dbReference>
<evidence type="ECO:0000256" key="1">
    <source>
        <dbReference type="ARBA" id="ARBA00004141"/>
    </source>
</evidence>
<evidence type="ECO:0000256" key="3">
    <source>
        <dbReference type="ARBA" id="ARBA00022737"/>
    </source>
</evidence>
<comment type="similarity">
    <text evidence="6">Belongs to the MAL family.</text>
</comment>
<feature type="transmembrane region" description="Helical" evidence="9">
    <location>
        <begin position="155"/>
        <end position="175"/>
    </location>
</feature>